<dbReference type="EMBL" id="FOGL01000005">
    <property type="protein sequence ID" value="SER49981.1"/>
    <property type="molecule type" value="Genomic_DNA"/>
</dbReference>
<gene>
    <name evidence="1" type="ORF">SAMN04487944_10590</name>
</gene>
<organism evidence="1 2">
    <name type="scientific">Gracilibacillus ureilyticus</name>
    <dbReference type="NCBI Taxonomy" id="531814"/>
    <lineage>
        <taxon>Bacteria</taxon>
        <taxon>Bacillati</taxon>
        <taxon>Bacillota</taxon>
        <taxon>Bacilli</taxon>
        <taxon>Bacillales</taxon>
        <taxon>Bacillaceae</taxon>
        <taxon>Gracilibacillus</taxon>
    </lineage>
</organism>
<dbReference type="Proteomes" id="UP000199687">
    <property type="component" value="Unassembled WGS sequence"/>
</dbReference>
<evidence type="ECO:0000313" key="2">
    <source>
        <dbReference type="Proteomes" id="UP000199687"/>
    </source>
</evidence>
<dbReference type="STRING" id="531814.SAMN04487944_10590"/>
<evidence type="ECO:0000313" key="1">
    <source>
        <dbReference type="EMBL" id="SER49981.1"/>
    </source>
</evidence>
<dbReference type="Gene3D" id="3.40.50.720">
    <property type="entry name" value="NAD(P)-binding Rossmann-like Domain"/>
    <property type="match status" value="1"/>
</dbReference>
<protein>
    <recommendedName>
        <fullName evidence="3">Oxidoreductase family, NAD-binding Rossmann fold</fullName>
    </recommendedName>
</protein>
<reference evidence="1 2" key="1">
    <citation type="submission" date="2016-10" db="EMBL/GenBank/DDBJ databases">
        <authorList>
            <person name="de Groot N.N."/>
        </authorList>
    </citation>
    <scope>NUCLEOTIDE SEQUENCE [LARGE SCALE GENOMIC DNA]</scope>
    <source>
        <strain evidence="1 2">CGMCC 1.7727</strain>
    </source>
</reference>
<dbReference type="AlphaFoldDB" id="A0A1H9PNY9"/>
<evidence type="ECO:0008006" key="3">
    <source>
        <dbReference type="Google" id="ProtNLM"/>
    </source>
</evidence>
<dbReference type="InterPro" id="IPR036291">
    <property type="entry name" value="NAD(P)-bd_dom_sf"/>
</dbReference>
<dbReference type="SUPFAM" id="SSF51735">
    <property type="entry name" value="NAD(P)-binding Rossmann-fold domains"/>
    <property type="match status" value="1"/>
</dbReference>
<name>A0A1H9PNY9_9BACI</name>
<proteinExistence type="predicted"/>
<accession>A0A1H9PNY9</accession>
<keyword evidence="2" id="KW-1185">Reference proteome</keyword>
<sequence>MRKLKLGIAGFHEQSNSYISLIKDGMIEGVEVGAVYDPDPYKRKQVKSLYPEIPFYTDYVEMLESGEVEAVVSYLPQYNNQINQY</sequence>